<accession>A0A023EWS8</accession>
<protein>
    <submittedName>
        <fullName evidence="2">Putative secreted peptide</fullName>
    </submittedName>
</protein>
<dbReference type="EMBL" id="GBBI01004907">
    <property type="protein sequence ID" value="JAC13805.1"/>
    <property type="molecule type" value="mRNA"/>
</dbReference>
<dbReference type="AlphaFoldDB" id="A0A023EWS8"/>
<evidence type="ECO:0000256" key="1">
    <source>
        <dbReference type="SAM" id="Phobius"/>
    </source>
</evidence>
<sequence length="66" mass="7930">MVYIYFLINTMLICFVCLFFCFGSKRKIKKNVENCKRGMNDNKICTEIFFLASRIYLIKLILYINI</sequence>
<keyword evidence="1" id="KW-0812">Transmembrane</keyword>
<name>A0A023EWS8_TRIIF</name>
<reference evidence="2" key="1">
    <citation type="journal article" date="2014" name="PLoS Negl. Trop. Dis.">
        <title>An updated insight into the Sialotranscriptome of Triatoma infestans: developmental stage and geographic variations.</title>
        <authorList>
            <person name="Schwarz A."/>
            <person name="Medrano-Mercado N."/>
            <person name="Schaub G.A."/>
            <person name="Struchiner C.J."/>
            <person name="Bargues M.D."/>
            <person name="Levy M.Z."/>
            <person name="Ribeiro J.M."/>
        </authorList>
    </citation>
    <scope>NUCLEOTIDE SEQUENCE</scope>
    <source>
        <strain evidence="2">Chile</strain>
        <tissue evidence="2">Salivary glands</tissue>
    </source>
</reference>
<proteinExistence type="evidence at transcript level"/>
<evidence type="ECO:0000313" key="2">
    <source>
        <dbReference type="EMBL" id="JAC13805.1"/>
    </source>
</evidence>
<organism evidence="2">
    <name type="scientific">Triatoma infestans</name>
    <name type="common">Assassin bug</name>
    <dbReference type="NCBI Taxonomy" id="30076"/>
    <lineage>
        <taxon>Eukaryota</taxon>
        <taxon>Metazoa</taxon>
        <taxon>Ecdysozoa</taxon>
        <taxon>Arthropoda</taxon>
        <taxon>Hexapoda</taxon>
        <taxon>Insecta</taxon>
        <taxon>Pterygota</taxon>
        <taxon>Neoptera</taxon>
        <taxon>Paraneoptera</taxon>
        <taxon>Hemiptera</taxon>
        <taxon>Heteroptera</taxon>
        <taxon>Panheteroptera</taxon>
        <taxon>Cimicomorpha</taxon>
        <taxon>Reduviidae</taxon>
        <taxon>Triatominae</taxon>
        <taxon>Triatoma</taxon>
    </lineage>
</organism>
<keyword evidence="1" id="KW-1133">Transmembrane helix</keyword>
<feature type="transmembrane region" description="Helical" evidence="1">
    <location>
        <begin position="44"/>
        <end position="64"/>
    </location>
</feature>
<feature type="transmembrane region" description="Helical" evidence="1">
    <location>
        <begin position="6"/>
        <end position="23"/>
    </location>
</feature>
<keyword evidence="1" id="KW-0472">Membrane</keyword>